<dbReference type="Pfam" id="PF08246">
    <property type="entry name" value="Inhibitor_I29"/>
    <property type="match status" value="1"/>
</dbReference>
<feature type="domain" description="Cathepsin propeptide inhibitor" evidence="9">
    <location>
        <begin position="98"/>
        <end position="154"/>
    </location>
</feature>
<dbReference type="GO" id="GO:0006508">
    <property type="term" value="P:proteolysis"/>
    <property type="evidence" value="ECO:0007669"/>
    <property type="project" value="UniProtKB-KW"/>
</dbReference>
<dbReference type="SMART" id="SM00848">
    <property type="entry name" value="Inhibitor_I29"/>
    <property type="match status" value="1"/>
</dbReference>
<feature type="domain" description="Peptidase C1A papain C-terminal" evidence="8">
    <location>
        <begin position="185"/>
        <end position="403"/>
    </location>
</feature>
<dbReference type="EMBL" id="CAJFDI010000005">
    <property type="protein sequence ID" value="CAD5232417.1"/>
    <property type="molecule type" value="Genomic_DNA"/>
</dbReference>
<reference evidence="13" key="1">
    <citation type="submission" date="2016-11" db="UniProtKB">
        <authorList>
            <consortium name="WormBaseParasite"/>
        </authorList>
    </citation>
    <scope>IDENTIFICATION</scope>
</reference>
<keyword evidence="12" id="KW-1185">Reference proteome</keyword>
<dbReference type="WBParaSite" id="BXY_0829900.1">
    <property type="protein sequence ID" value="BXY_0829900.1"/>
    <property type="gene ID" value="BXY_0829900"/>
</dbReference>
<dbReference type="EMBL" id="CAJFCV020000005">
    <property type="protein sequence ID" value="CAG9124836.1"/>
    <property type="molecule type" value="Genomic_DNA"/>
</dbReference>
<feature type="chain" id="PRO_5035399751" evidence="7">
    <location>
        <begin position="16"/>
        <end position="403"/>
    </location>
</feature>
<evidence type="ECO:0000259" key="9">
    <source>
        <dbReference type="SMART" id="SM00848"/>
    </source>
</evidence>
<dbReference type="Gene3D" id="3.90.70.10">
    <property type="entry name" value="Cysteine proteinases"/>
    <property type="match status" value="1"/>
</dbReference>
<evidence type="ECO:0000259" key="8">
    <source>
        <dbReference type="SMART" id="SM00645"/>
    </source>
</evidence>
<dbReference type="GO" id="GO:0008234">
    <property type="term" value="F:cysteine-type peptidase activity"/>
    <property type="evidence" value="ECO:0007669"/>
    <property type="project" value="UniProtKB-KW"/>
</dbReference>
<dbReference type="SMR" id="A0A1I7S5L4"/>
<feature type="signal peptide" evidence="7">
    <location>
        <begin position="1"/>
        <end position="15"/>
    </location>
</feature>
<dbReference type="Proteomes" id="UP000582659">
    <property type="component" value="Unassembled WGS sequence"/>
</dbReference>
<dbReference type="InterPro" id="IPR000668">
    <property type="entry name" value="Peptidase_C1A_C"/>
</dbReference>
<dbReference type="PROSITE" id="PS00139">
    <property type="entry name" value="THIOL_PROTEASE_CYS"/>
    <property type="match status" value="1"/>
</dbReference>
<dbReference type="PANTHER" id="PTHR12411">
    <property type="entry name" value="CYSTEINE PROTEASE FAMILY C1-RELATED"/>
    <property type="match status" value="1"/>
</dbReference>
<dbReference type="SUPFAM" id="SSF54001">
    <property type="entry name" value="Cysteine proteinases"/>
    <property type="match status" value="1"/>
</dbReference>
<dbReference type="InterPro" id="IPR013128">
    <property type="entry name" value="Peptidase_C1A"/>
</dbReference>
<protein>
    <submittedName>
        <fullName evidence="10">(pine wood nematode) hypothetical protein</fullName>
    </submittedName>
</protein>
<keyword evidence="2" id="KW-0645">Protease</keyword>
<evidence type="ECO:0000256" key="7">
    <source>
        <dbReference type="SAM" id="SignalP"/>
    </source>
</evidence>
<dbReference type="InterPro" id="IPR025661">
    <property type="entry name" value="Pept_asp_AS"/>
</dbReference>
<evidence type="ECO:0000256" key="4">
    <source>
        <dbReference type="ARBA" id="ARBA00022807"/>
    </source>
</evidence>
<reference evidence="10" key="2">
    <citation type="submission" date="2020-09" db="EMBL/GenBank/DDBJ databases">
        <authorList>
            <person name="Kikuchi T."/>
        </authorList>
    </citation>
    <scope>NUCLEOTIDE SEQUENCE</scope>
    <source>
        <strain evidence="10">Ka4C1</strain>
    </source>
</reference>
<dbReference type="InterPro" id="IPR039417">
    <property type="entry name" value="Peptidase_C1A_papain-like"/>
</dbReference>
<organism evidence="11 13">
    <name type="scientific">Bursaphelenchus xylophilus</name>
    <name type="common">Pinewood nematode worm</name>
    <name type="synonym">Aphelenchoides xylophilus</name>
    <dbReference type="NCBI Taxonomy" id="6326"/>
    <lineage>
        <taxon>Eukaryota</taxon>
        <taxon>Metazoa</taxon>
        <taxon>Ecdysozoa</taxon>
        <taxon>Nematoda</taxon>
        <taxon>Chromadorea</taxon>
        <taxon>Rhabditida</taxon>
        <taxon>Tylenchina</taxon>
        <taxon>Tylenchomorpha</taxon>
        <taxon>Aphelenchoidea</taxon>
        <taxon>Aphelenchoididae</taxon>
        <taxon>Bursaphelenchus</taxon>
    </lineage>
</organism>
<evidence type="ECO:0000313" key="10">
    <source>
        <dbReference type="EMBL" id="CAD5232417.1"/>
    </source>
</evidence>
<evidence type="ECO:0000313" key="11">
    <source>
        <dbReference type="Proteomes" id="UP000095284"/>
    </source>
</evidence>
<evidence type="ECO:0000256" key="6">
    <source>
        <dbReference type="ARBA" id="ARBA00023157"/>
    </source>
</evidence>
<dbReference type="PROSITE" id="PS00640">
    <property type="entry name" value="THIOL_PROTEASE_ASN"/>
    <property type="match status" value="1"/>
</dbReference>
<dbReference type="CDD" id="cd02248">
    <property type="entry name" value="Peptidase_C1A"/>
    <property type="match status" value="1"/>
</dbReference>
<keyword evidence="6" id="KW-1015">Disulfide bond</keyword>
<evidence type="ECO:0000313" key="12">
    <source>
        <dbReference type="Proteomes" id="UP000659654"/>
    </source>
</evidence>
<dbReference type="InterPro" id="IPR013201">
    <property type="entry name" value="Prot_inhib_I29"/>
</dbReference>
<dbReference type="eggNOG" id="KOG1542">
    <property type="taxonomic scope" value="Eukaryota"/>
</dbReference>
<dbReference type="InterPro" id="IPR025660">
    <property type="entry name" value="Pept_his_AS"/>
</dbReference>
<evidence type="ECO:0000256" key="5">
    <source>
        <dbReference type="ARBA" id="ARBA00023145"/>
    </source>
</evidence>
<evidence type="ECO:0000313" key="13">
    <source>
        <dbReference type="WBParaSite" id="BXY_0829900.1"/>
    </source>
</evidence>
<keyword evidence="5" id="KW-0865">Zymogen</keyword>
<dbReference type="InterPro" id="IPR038765">
    <property type="entry name" value="Papain-like_cys_pep_sf"/>
</dbReference>
<dbReference type="SMART" id="SM00645">
    <property type="entry name" value="Pept_C1"/>
    <property type="match status" value="1"/>
</dbReference>
<keyword evidence="4" id="KW-0788">Thiol protease</keyword>
<dbReference type="Proteomes" id="UP000095284">
    <property type="component" value="Unplaced"/>
</dbReference>
<dbReference type="Pfam" id="PF00112">
    <property type="entry name" value="Peptidase_C1"/>
    <property type="match status" value="1"/>
</dbReference>
<dbReference type="PROSITE" id="PS00639">
    <property type="entry name" value="THIOL_PROTEASE_HIS"/>
    <property type="match status" value="1"/>
</dbReference>
<dbReference type="Proteomes" id="UP000659654">
    <property type="component" value="Unassembled WGS sequence"/>
</dbReference>
<dbReference type="PRINTS" id="PR00705">
    <property type="entry name" value="PAPAIN"/>
</dbReference>
<evidence type="ECO:0000256" key="1">
    <source>
        <dbReference type="ARBA" id="ARBA00008455"/>
    </source>
</evidence>
<evidence type="ECO:0000256" key="2">
    <source>
        <dbReference type="ARBA" id="ARBA00022670"/>
    </source>
</evidence>
<proteinExistence type="inferred from homology"/>
<sequence length="403" mass="44939">MKLVFCILFFGVASALPKEWIKDFNLGSFKGVFQDFIDDDKFEDLFKNDKLGDYINGLKGIGDKTKDTLHKATGLRKKLDSDEEYKTKPESKKHFTKFFNFIANFEKAYDNDSHVEDRFQKFQDSLSLIDDLQKNNSLTKFGLTQFSDLSRDEFIKGFTGIKGVEHVKQLHGNASEAIRSKRDAVPDAFDWRDHNGVTPPKNQLNCGCCYAFAAIGAIESQFKIRTNKTYDLSEQQAVSCTYQSSKYSNNGGCDGGQSFAVFQYAIDNGLGTETDFPYTSGDSQTIPACKSVTAAVKVTSHASLPAKDEVNMAKVVYETGPIVTYLNADQMQHYQGGILDAAEPSGGWEINHAVLTVGYGAENGTPYWIIKNSWGPTWGESGFVRVRRGTNSFDLAEYNYSVN</sequence>
<dbReference type="InterPro" id="IPR000169">
    <property type="entry name" value="Pept_cys_AS"/>
</dbReference>
<dbReference type="AlphaFoldDB" id="A0A1I7S5L4"/>
<name>A0A1I7S5L4_BURXY</name>
<comment type="similarity">
    <text evidence="1">Belongs to the peptidase C1 family.</text>
</comment>
<keyword evidence="3" id="KW-0378">Hydrolase</keyword>
<accession>A0A1I7S5L4</accession>
<gene>
    <name evidence="10" type="ORF">BXYJ_LOCUS12508</name>
</gene>
<dbReference type="OrthoDB" id="10253408at2759"/>
<keyword evidence="7" id="KW-0732">Signal</keyword>
<evidence type="ECO:0000256" key="3">
    <source>
        <dbReference type="ARBA" id="ARBA00022801"/>
    </source>
</evidence>